<accession>H1XVE9</accession>
<dbReference type="RefSeq" id="WP_006928880.1">
    <property type="nucleotide sequence ID" value="NZ_CM001402.1"/>
</dbReference>
<organism evidence="4 5">
    <name type="scientific">Caldithrix abyssi DSM 13497</name>
    <dbReference type="NCBI Taxonomy" id="880073"/>
    <lineage>
        <taxon>Bacteria</taxon>
        <taxon>Pseudomonadati</taxon>
        <taxon>Calditrichota</taxon>
        <taxon>Calditrichia</taxon>
        <taxon>Calditrichales</taxon>
        <taxon>Calditrichaceae</taxon>
        <taxon>Caldithrix</taxon>
    </lineage>
</organism>
<reference evidence="3 6" key="2">
    <citation type="submission" date="2016-11" db="EMBL/GenBank/DDBJ databases">
        <title>Genomic analysis of Caldithrix abyssi and proposal of a novel bacterial phylum Caldithrichaeota.</title>
        <authorList>
            <person name="Kublanov I."/>
            <person name="Sigalova O."/>
            <person name="Gavrilov S."/>
            <person name="Lebedinsky A."/>
            <person name="Ivanova N."/>
            <person name="Daum C."/>
            <person name="Reddy T."/>
            <person name="Klenk H.P."/>
            <person name="Goker M."/>
            <person name="Reva O."/>
            <person name="Miroshnichenko M."/>
            <person name="Kyprides N."/>
            <person name="Woyke T."/>
            <person name="Gelfand M."/>
        </authorList>
    </citation>
    <scope>NUCLEOTIDE SEQUENCE [LARGE SCALE GENOMIC DNA]</scope>
    <source>
        <strain evidence="3 6">LF13</strain>
    </source>
</reference>
<protein>
    <submittedName>
        <fullName evidence="4">AAA family ATPase</fullName>
    </submittedName>
</protein>
<keyword evidence="5" id="KW-1185">Reference proteome</keyword>
<evidence type="ECO:0000259" key="1">
    <source>
        <dbReference type="Pfam" id="PF13173"/>
    </source>
</evidence>
<dbReference type="STRING" id="880073.Cabys_870"/>
<feature type="domain" description="AAA" evidence="1">
    <location>
        <begin position="17"/>
        <end position="133"/>
    </location>
</feature>
<dbReference type="HOGENOM" id="CLU_041527_3_1_0"/>
<dbReference type="PANTHER" id="PTHR43566">
    <property type="entry name" value="CONSERVED PROTEIN"/>
    <property type="match status" value="1"/>
</dbReference>
<proteinExistence type="predicted"/>
<dbReference type="AlphaFoldDB" id="H1XVE9"/>
<name>H1XVE9_CALAY</name>
<evidence type="ECO:0000313" key="6">
    <source>
        <dbReference type="Proteomes" id="UP000183868"/>
    </source>
</evidence>
<reference evidence="4 5" key="1">
    <citation type="submission" date="2011-09" db="EMBL/GenBank/DDBJ databases">
        <title>The permanent draft genome of Caldithrix abyssi DSM 13497.</title>
        <authorList>
            <consortium name="US DOE Joint Genome Institute (JGI-PGF)"/>
            <person name="Lucas S."/>
            <person name="Han J."/>
            <person name="Lapidus A."/>
            <person name="Bruce D."/>
            <person name="Goodwin L."/>
            <person name="Pitluck S."/>
            <person name="Peters L."/>
            <person name="Kyrpides N."/>
            <person name="Mavromatis K."/>
            <person name="Ivanova N."/>
            <person name="Mikhailova N."/>
            <person name="Chertkov O."/>
            <person name="Detter J.C."/>
            <person name="Tapia R."/>
            <person name="Han C."/>
            <person name="Land M."/>
            <person name="Hauser L."/>
            <person name="Markowitz V."/>
            <person name="Cheng J.-F."/>
            <person name="Hugenholtz P."/>
            <person name="Woyke T."/>
            <person name="Wu D."/>
            <person name="Spring S."/>
            <person name="Brambilla E."/>
            <person name="Klenk H.-P."/>
            <person name="Eisen J.A."/>
        </authorList>
    </citation>
    <scope>NUCLEOTIDE SEQUENCE [LARGE SCALE GENOMIC DNA]</scope>
    <source>
        <strain evidence="4 5">DSM 13497</strain>
    </source>
</reference>
<feature type="domain" description="DUF4143" evidence="2">
    <location>
        <begin position="175"/>
        <end position="334"/>
    </location>
</feature>
<dbReference type="PaxDb" id="880073-Calab_2095"/>
<dbReference type="Pfam" id="PF13635">
    <property type="entry name" value="DUF4143"/>
    <property type="match status" value="1"/>
</dbReference>
<dbReference type="InterPro" id="IPR041682">
    <property type="entry name" value="AAA_14"/>
</dbReference>
<sequence>MIKREISDKILELSEKFPVISIIGPRQSGKTTLVKALFPDKHYVNLEEPDTRLFAIQDPRAFLSQGPKGLIIDEAQRVPELFSYIQSMVDRQKRSGQFILTGSQHFLLHEKVSQSLAGRVALFKLLPFSLKELFLHFNQLTPFGDYLFKGFYPPIYDRQLRPTDWYSAYVSTYVERDVRQLLNIKDLDQFTLFLKLCAGRIGQLLNYNSLANELGIAVNTVKGWISVLKASFVVFTLMPYYKSYNKRLVKSQKLYFYDVGLASYLLGIRDKSHLQNHFLRGELFENLVIADLIKFAYNNGFEPNFYFWRDQTGHEIDLLIDTNGRQRAFEIKTSSTISTAFFKNLTFWQKISGNSPEDSVLIYTGESAQKRSQAHVLPWHRLINPSFLFE</sequence>
<evidence type="ECO:0000313" key="3">
    <source>
        <dbReference type="EMBL" id="APF17621.1"/>
    </source>
</evidence>
<evidence type="ECO:0000313" key="4">
    <source>
        <dbReference type="EMBL" id="EHO41707.1"/>
    </source>
</evidence>
<dbReference type="EMBL" id="CM001402">
    <property type="protein sequence ID" value="EHO41707.1"/>
    <property type="molecule type" value="Genomic_DNA"/>
</dbReference>
<dbReference type="Pfam" id="PF13173">
    <property type="entry name" value="AAA_14"/>
    <property type="match status" value="1"/>
</dbReference>
<dbReference type="Proteomes" id="UP000183868">
    <property type="component" value="Chromosome"/>
</dbReference>
<dbReference type="InterPro" id="IPR025420">
    <property type="entry name" value="DUF4143"/>
</dbReference>
<dbReference type="OrthoDB" id="9778168at2"/>
<dbReference type="SUPFAM" id="SSF52980">
    <property type="entry name" value="Restriction endonuclease-like"/>
    <property type="match status" value="1"/>
</dbReference>
<evidence type="ECO:0000259" key="2">
    <source>
        <dbReference type="Pfam" id="PF13635"/>
    </source>
</evidence>
<dbReference type="Proteomes" id="UP000004671">
    <property type="component" value="Chromosome"/>
</dbReference>
<dbReference type="eggNOG" id="COG1373">
    <property type="taxonomic scope" value="Bacteria"/>
</dbReference>
<evidence type="ECO:0000313" key="5">
    <source>
        <dbReference type="Proteomes" id="UP000004671"/>
    </source>
</evidence>
<dbReference type="PANTHER" id="PTHR43566:SF2">
    <property type="entry name" value="DUF4143 DOMAIN-CONTAINING PROTEIN"/>
    <property type="match status" value="1"/>
</dbReference>
<dbReference type="InParanoid" id="H1XVE9"/>
<dbReference type="EMBL" id="CP018099">
    <property type="protein sequence ID" value="APF17621.1"/>
    <property type="molecule type" value="Genomic_DNA"/>
</dbReference>
<gene>
    <name evidence="3" type="ORF">Cabys_870</name>
    <name evidence="4" type="ORF">Calab_2095</name>
</gene>
<dbReference type="KEGG" id="caby:Cabys_870"/>
<dbReference type="InterPro" id="IPR011335">
    <property type="entry name" value="Restrct_endonuc-II-like"/>
</dbReference>
<dbReference type="InterPro" id="IPR027417">
    <property type="entry name" value="P-loop_NTPase"/>
</dbReference>
<dbReference type="SUPFAM" id="SSF52540">
    <property type="entry name" value="P-loop containing nucleoside triphosphate hydrolases"/>
    <property type="match status" value="1"/>
</dbReference>